<feature type="transmembrane region" description="Helical" evidence="7">
    <location>
        <begin position="177"/>
        <end position="194"/>
    </location>
</feature>
<name>A0ABT7EZH0_9RHOB</name>
<dbReference type="SUPFAM" id="SSF161111">
    <property type="entry name" value="Cation efflux protein transmembrane domain-like"/>
    <property type="match status" value="1"/>
</dbReference>
<evidence type="ECO:0000256" key="5">
    <source>
        <dbReference type="ARBA" id="ARBA00022989"/>
    </source>
</evidence>
<gene>
    <name evidence="10" type="ORF">QO033_08645</name>
</gene>
<feature type="transmembrane region" description="Helical" evidence="7">
    <location>
        <begin position="113"/>
        <end position="131"/>
    </location>
</feature>
<dbReference type="RefSeq" id="WP_284480559.1">
    <property type="nucleotide sequence ID" value="NZ_JASNJD010000005.1"/>
</dbReference>
<evidence type="ECO:0000313" key="11">
    <source>
        <dbReference type="Proteomes" id="UP001243757"/>
    </source>
</evidence>
<comment type="similarity">
    <text evidence="2">Belongs to the cation diffusion facilitator (CDF) transporter (TC 2.A.4) family.</text>
</comment>
<feature type="domain" description="Cation efflux protein cytoplasmic" evidence="9">
    <location>
        <begin position="206"/>
        <end position="284"/>
    </location>
</feature>
<sequence>MSRTTLLALGSLIVGLLVLWIKFIAWQITGSVALLSDALESIVNVATAAAALLAVIYANRPADANHPYGHHKAELFSAVLEGVMIVVAAVFILHEAWDSLFAPRVIQAPLPGLMINGAASLLNAVWAYVLISRGRSLRSPALVADGKHLRTDVVSSIGVAFGVAFAVFTGLPWLDPLMAALVAVNILWAGWGVMRHSVGGLMDEALPEEDLERIRAVIATEATGAYQAHDLRTRQAGSAIFIEFHLVVPGNSTVNAAHEVCDRVEAALESELPGAVITIHVEPEEKAKRSGIVVH</sequence>
<evidence type="ECO:0000259" key="8">
    <source>
        <dbReference type="Pfam" id="PF01545"/>
    </source>
</evidence>
<evidence type="ECO:0000256" key="2">
    <source>
        <dbReference type="ARBA" id="ARBA00008114"/>
    </source>
</evidence>
<feature type="transmembrane region" description="Helical" evidence="7">
    <location>
        <begin position="152"/>
        <end position="171"/>
    </location>
</feature>
<evidence type="ECO:0000256" key="7">
    <source>
        <dbReference type="SAM" id="Phobius"/>
    </source>
</evidence>
<accession>A0ABT7EZH0</accession>
<proteinExistence type="inferred from homology"/>
<dbReference type="InterPro" id="IPR058533">
    <property type="entry name" value="Cation_efflux_TM"/>
</dbReference>
<evidence type="ECO:0000256" key="3">
    <source>
        <dbReference type="ARBA" id="ARBA00022448"/>
    </source>
</evidence>
<keyword evidence="11" id="KW-1185">Reference proteome</keyword>
<dbReference type="PANTHER" id="PTHR43840:SF15">
    <property type="entry name" value="MITOCHONDRIAL METAL TRANSPORTER 1-RELATED"/>
    <property type="match status" value="1"/>
</dbReference>
<dbReference type="PANTHER" id="PTHR43840">
    <property type="entry name" value="MITOCHONDRIAL METAL TRANSPORTER 1-RELATED"/>
    <property type="match status" value="1"/>
</dbReference>
<keyword evidence="4 7" id="KW-0812">Transmembrane</keyword>
<feature type="transmembrane region" description="Helical" evidence="7">
    <location>
        <begin position="75"/>
        <end position="93"/>
    </location>
</feature>
<comment type="subcellular location">
    <subcellularLocation>
        <location evidence="1">Membrane</location>
        <topology evidence="1">Multi-pass membrane protein</topology>
    </subcellularLocation>
</comment>
<keyword evidence="5 7" id="KW-1133">Transmembrane helix</keyword>
<dbReference type="Proteomes" id="UP001243757">
    <property type="component" value="Unassembled WGS sequence"/>
</dbReference>
<dbReference type="Pfam" id="PF16916">
    <property type="entry name" value="ZT_dimer"/>
    <property type="match status" value="1"/>
</dbReference>
<dbReference type="Gene3D" id="3.30.70.1350">
    <property type="entry name" value="Cation efflux protein, cytoplasmic domain"/>
    <property type="match status" value="1"/>
</dbReference>
<dbReference type="SUPFAM" id="SSF160240">
    <property type="entry name" value="Cation efflux protein cytoplasmic domain-like"/>
    <property type="match status" value="1"/>
</dbReference>
<dbReference type="InterPro" id="IPR027470">
    <property type="entry name" value="Cation_efflux_CTD"/>
</dbReference>
<dbReference type="Pfam" id="PF01545">
    <property type="entry name" value="Cation_efflux"/>
    <property type="match status" value="1"/>
</dbReference>
<dbReference type="NCBIfam" id="TIGR01297">
    <property type="entry name" value="CDF"/>
    <property type="match status" value="1"/>
</dbReference>
<keyword evidence="3" id="KW-0813">Transport</keyword>
<dbReference type="InterPro" id="IPR002524">
    <property type="entry name" value="Cation_efflux"/>
</dbReference>
<dbReference type="Gene3D" id="1.20.1510.10">
    <property type="entry name" value="Cation efflux protein transmembrane domain"/>
    <property type="match status" value="1"/>
</dbReference>
<evidence type="ECO:0000256" key="1">
    <source>
        <dbReference type="ARBA" id="ARBA00004141"/>
    </source>
</evidence>
<dbReference type="EMBL" id="JASNJD010000005">
    <property type="protein sequence ID" value="MDK3017743.1"/>
    <property type="molecule type" value="Genomic_DNA"/>
</dbReference>
<dbReference type="InterPro" id="IPR036837">
    <property type="entry name" value="Cation_efflux_CTD_sf"/>
</dbReference>
<protein>
    <submittedName>
        <fullName evidence="10">Cation diffusion facilitator family transporter</fullName>
    </submittedName>
</protein>
<dbReference type="InterPro" id="IPR027469">
    <property type="entry name" value="Cation_efflux_TMD_sf"/>
</dbReference>
<reference evidence="10 11" key="1">
    <citation type="submission" date="2023-05" db="EMBL/GenBank/DDBJ databases">
        <title>Pseudodonghicola sp. nov.</title>
        <authorList>
            <person name="Huang J."/>
        </authorList>
    </citation>
    <scope>NUCLEOTIDE SEQUENCE [LARGE SCALE GENOMIC DNA]</scope>
    <source>
        <strain evidence="10 11">IC7</strain>
    </source>
</reference>
<keyword evidence="6 7" id="KW-0472">Membrane</keyword>
<evidence type="ECO:0000259" key="9">
    <source>
        <dbReference type="Pfam" id="PF16916"/>
    </source>
</evidence>
<evidence type="ECO:0000256" key="6">
    <source>
        <dbReference type="ARBA" id="ARBA00023136"/>
    </source>
</evidence>
<dbReference type="InterPro" id="IPR050291">
    <property type="entry name" value="CDF_Transporter"/>
</dbReference>
<evidence type="ECO:0000256" key="4">
    <source>
        <dbReference type="ARBA" id="ARBA00022692"/>
    </source>
</evidence>
<organism evidence="10 11">
    <name type="scientific">Pseudodonghicola flavimaris</name>
    <dbReference type="NCBI Taxonomy" id="3050036"/>
    <lineage>
        <taxon>Bacteria</taxon>
        <taxon>Pseudomonadati</taxon>
        <taxon>Pseudomonadota</taxon>
        <taxon>Alphaproteobacteria</taxon>
        <taxon>Rhodobacterales</taxon>
        <taxon>Paracoccaceae</taxon>
        <taxon>Pseudodonghicola</taxon>
    </lineage>
</organism>
<comment type="caution">
    <text evidence="10">The sequence shown here is derived from an EMBL/GenBank/DDBJ whole genome shotgun (WGS) entry which is preliminary data.</text>
</comment>
<feature type="domain" description="Cation efflux protein transmembrane" evidence="8">
    <location>
        <begin position="11"/>
        <end position="202"/>
    </location>
</feature>
<evidence type="ECO:0000313" key="10">
    <source>
        <dbReference type="EMBL" id="MDK3017743.1"/>
    </source>
</evidence>
<feature type="transmembrane region" description="Helical" evidence="7">
    <location>
        <begin position="41"/>
        <end position="59"/>
    </location>
</feature>